<dbReference type="EMBL" id="CAMXCT030000293">
    <property type="protein sequence ID" value="CAL4764063.1"/>
    <property type="molecule type" value="Genomic_DNA"/>
</dbReference>
<feature type="compositionally biased region" description="Basic residues" evidence="2">
    <location>
        <begin position="14"/>
        <end position="35"/>
    </location>
</feature>
<dbReference type="AlphaFoldDB" id="A0A9P1BRP1"/>
<dbReference type="EMBL" id="CAMXCT020000293">
    <property type="protein sequence ID" value="CAL1130126.1"/>
    <property type="molecule type" value="Genomic_DNA"/>
</dbReference>
<reference evidence="4 5" key="2">
    <citation type="submission" date="2024-05" db="EMBL/GenBank/DDBJ databases">
        <authorList>
            <person name="Chen Y."/>
            <person name="Shah S."/>
            <person name="Dougan E. K."/>
            <person name="Thang M."/>
            <person name="Chan C."/>
        </authorList>
    </citation>
    <scope>NUCLEOTIDE SEQUENCE [LARGE SCALE GENOMIC DNA]</scope>
</reference>
<gene>
    <name evidence="3" type="ORF">C1SCF055_LOCUS4946</name>
</gene>
<evidence type="ECO:0000313" key="5">
    <source>
        <dbReference type="Proteomes" id="UP001152797"/>
    </source>
</evidence>
<organism evidence="3">
    <name type="scientific">Cladocopium goreaui</name>
    <dbReference type="NCBI Taxonomy" id="2562237"/>
    <lineage>
        <taxon>Eukaryota</taxon>
        <taxon>Sar</taxon>
        <taxon>Alveolata</taxon>
        <taxon>Dinophyceae</taxon>
        <taxon>Suessiales</taxon>
        <taxon>Symbiodiniaceae</taxon>
        <taxon>Cladocopium</taxon>
    </lineage>
</organism>
<feature type="region of interest" description="Disordered" evidence="2">
    <location>
        <begin position="1"/>
        <end position="38"/>
    </location>
</feature>
<dbReference type="EMBL" id="CAMXCT010000293">
    <property type="protein sequence ID" value="CAI3976751.1"/>
    <property type="molecule type" value="Genomic_DNA"/>
</dbReference>
<evidence type="ECO:0000256" key="1">
    <source>
        <dbReference type="SAM" id="Coils"/>
    </source>
</evidence>
<dbReference type="OrthoDB" id="471853at2759"/>
<accession>A0A9P1BRP1</accession>
<reference evidence="3" key="1">
    <citation type="submission" date="2022-10" db="EMBL/GenBank/DDBJ databases">
        <authorList>
            <person name="Chen Y."/>
            <person name="Dougan E. K."/>
            <person name="Chan C."/>
            <person name="Rhodes N."/>
            <person name="Thang M."/>
        </authorList>
    </citation>
    <scope>NUCLEOTIDE SEQUENCE</scope>
</reference>
<evidence type="ECO:0000313" key="4">
    <source>
        <dbReference type="EMBL" id="CAL4764063.1"/>
    </source>
</evidence>
<proteinExistence type="predicted"/>
<keyword evidence="5" id="KW-1185">Reference proteome</keyword>
<dbReference type="Proteomes" id="UP001152797">
    <property type="component" value="Unassembled WGS sequence"/>
</dbReference>
<name>A0A9P1BRP1_9DINO</name>
<comment type="caution">
    <text evidence="3">The sequence shown here is derived from an EMBL/GenBank/DDBJ whole genome shotgun (WGS) entry which is preliminary data.</text>
</comment>
<feature type="coiled-coil region" evidence="1">
    <location>
        <begin position="256"/>
        <end position="283"/>
    </location>
</feature>
<keyword evidence="1" id="KW-0175">Coiled coil</keyword>
<feature type="region of interest" description="Disordered" evidence="2">
    <location>
        <begin position="47"/>
        <end position="66"/>
    </location>
</feature>
<evidence type="ECO:0000313" key="3">
    <source>
        <dbReference type="EMBL" id="CAI3976751.1"/>
    </source>
</evidence>
<sequence>MGKAMKSKPLQKGPKAKAKAKSSCKKNKTGGKKAMKTLTSANLRRLEKSQGQMSLQDKLKKAGEEDTVEGAKALLQKLMTKDEKTKLWSKHQTYLKGNQDEKSTYDEANKKEKTDMTMAWLLKKEHPKYYQVSKEMEGSTKAKRSEQWVSEMVMLTRWSWEELQMHLASGRIVARECASTWGVYEYCDMQDWDAYKKAKKARDMATAVCADFEDCLAKANPYLSKASKQNGLKDQQLLAAMGNKLKEAVSKENVTLKKLKSMLQETANKVKEVKDTMKELKQLANKAGSIASKAASAKSKK</sequence>
<evidence type="ECO:0000256" key="2">
    <source>
        <dbReference type="SAM" id="MobiDB-lite"/>
    </source>
</evidence>
<protein>
    <submittedName>
        <fullName evidence="4">Retrovirus-related Pol polyprotein from transposon TNT 1-94</fullName>
    </submittedName>
</protein>